<evidence type="ECO:0000256" key="5">
    <source>
        <dbReference type="ARBA" id="ARBA00022840"/>
    </source>
</evidence>
<dbReference type="Gene3D" id="1.10.287.890">
    <property type="entry name" value="Crystal structure of tRNA isopentenylpyrophosphate transferase (bh2366) domain"/>
    <property type="match status" value="1"/>
</dbReference>
<evidence type="ECO:0000313" key="8">
    <source>
        <dbReference type="Proteomes" id="UP001497516"/>
    </source>
</evidence>
<dbReference type="AlphaFoldDB" id="A0AAV2GE59"/>
<evidence type="ECO:0000256" key="6">
    <source>
        <dbReference type="SAM" id="MobiDB-lite"/>
    </source>
</evidence>
<dbReference type="GO" id="GO:0006400">
    <property type="term" value="P:tRNA modification"/>
    <property type="evidence" value="ECO:0007669"/>
    <property type="project" value="TreeGrafter"/>
</dbReference>
<dbReference type="GO" id="GO:0052381">
    <property type="term" value="F:tRNA dimethylallyltransferase activity"/>
    <property type="evidence" value="ECO:0007669"/>
    <property type="project" value="TreeGrafter"/>
</dbReference>
<keyword evidence="5" id="KW-0067">ATP-binding</keyword>
<dbReference type="Pfam" id="PF01715">
    <property type="entry name" value="IPPT"/>
    <property type="match status" value="2"/>
</dbReference>
<feature type="region of interest" description="Disordered" evidence="6">
    <location>
        <begin position="345"/>
        <end position="377"/>
    </location>
</feature>
<organism evidence="7 8">
    <name type="scientific">Linum trigynum</name>
    <dbReference type="NCBI Taxonomy" id="586398"/>
    <lineage>
        <taxon>Eukaryota</taxon>
        <taxon>Viridiplantae</taxon>
        <taxon>Streptophyta</taxon>
        <taxon>Embryophyta</taxon>
        <taxon>Tracheophyta</taxon>
        <taxon>Spermatophyta</taxon>
        <taxon>Magnoliopsida</taxon>
        <taxon>eudicotyledons</taxon>
        <taxon>Gunneridae</taxon>
        <taxon>Pentapetalae</taxon>
        <taxon>rosids</taxon>
        <taxon>fabids</taxon>
        <taxon>Malpighiales</taxon>
        <taxon>Linaceae</taxon>
        <taxon>Linum</taxon>
    </lineage>
</organism>
<keyword evidence="4" id="KW-0547">Nucleotide-binding</keyword>
<evidence type="ECO:0000256" key="1">
    <source>
        <dbReference type="ARBA" id="ARBA00005842"/>
    </source>
</evidence>
<dbReference type="SUPFAM" id="SSF52540">
    <property type="entry name" value="P-loop containing nucleoside triphosphate hydrolases"/>
    <property type="match status" value="1"/>
</dbReference>
<sequence>MKLHLLESHCSLLPSYSQDSLSFLLNPPYARCRRSPPPFRGVRMDSSSPPPALSLPRRQREKVLVIMGATGCGKSKLSVDLATSCGVEAEIINSDKMQVYRGLDIATNKITIPERKGVRHHLLGDLDPADGELTAAEFRDAAGAAVADIASRGKLPVVVGGSNSFIYSLLVDRFHPGSDVFHGSGPGDRVSPQLRYDCCFLWIDVAFPVLCDYLCRRVDEMVETGMMEEMAEFYSSESWAGRVGLLKTIGVPELEWYYKMGNFENNKNNRKMIVNGGGDEEGGGGWDTVRRSVYEDAVRKIKENTCRLAERQVGKIVRLKSGGWDLHRVDATDVFRERLRAEDEAAAEAEEEEEMEVVMAAAPESGGGSRRKSRKKRRRQWAEVWEKEVMDPSVKIVKRFLEEE</sequence>
<keyword evidence="2" id="KW-0808">Transferase</keyword>
<dbReference type="PANTHER" id="PTHR11088">
    <property type="entry name" value="TRNA DIMETHYLALLYLTRANSFERASE"/>
    <property type="match status" value="1"/>
</dbReference>
<evidence type="ECO:0000256" key="2">
    <source>
        <dbReference type="ARBA" id="ARBA00022679"/>
    </source>
</evidence>
<evidence type="ECO:0000256" key="3">
    <source>
        <dbReference type="ARBA" id="ARBA00022712"/>
    </source>
</evidence>
<feature type="region of interest" description="Disordered" evidence="6">
    <location>
        <begin position="36"/>
        <end position="55"/>
    </location>
</feature>
<keyword evidence="8" id="KW-1185">Reference proteome</keyword>
<evidence type="ECO:0008006" key="9">
    <source>
        <dbReference type="Google" id="ProtNLM"/>
    </source>
</evidence>
<reference evidence="7 8" key="1">
    <citation type="submission" date="2024-04" db="EMBL/GenBank/DDBJ databases">
        <authorList>
            <person name="Fracassetti M."/>
        </authorList>
    </citation>
    <scope>NUCLEOTIDE SEQUENCE [LARGE SCALE GENOMIC DNA]</scope>
</reference>
<dbReference type="GO" id="GO:0009691">
    <property type="term" value="P:cytokinin biosynthetic process"/>
    <property type="evidence" value="ECO:0007669"/>
    <property type="project" value="UniProtKB-KW"/>
</dbReference>
<accession>A0AAV2GE59</accession>
<dbReference type="GO" id="GO:0005524">
    <property type="term" value="F:ATP binding"/>
    <property type="evidence" value="ECO:0007669"/>
    <property type="project" value="UniProtKB-KW"/>
</dbReference>
<dbReference type="Proteomes" id="UP001497516">
    <property type="component" value="Chromosome 8"/>
</dbReference>
<dbReference type="InterPro" id="IPR027417">
    <property type="entry name" value="P-loop_NTPase"/>
</dbReference>
<proteinExistence type="inferred from homology"/>
<dbReference type="PANTHER" id="PTHR11088:SF86">
    <property type="entry name" value="ADENYLATE ISOPENTENYLTRANSFERASE 4-RELATED"/>
    <property type="match status" value="1"/>
</dbReference>
<dbReference type="GO" id="GO:0009824">
    <property type="term" value="F:AMP dimethylallyltransferase activity"/>
    <property type="evidence" value="ECO:0007669"/>
    <property type="project" value="TreeGrafter"/>
</dbReference>
<feature type="compositionally biased region" description="Acidic residues" evidence="6">
    <location>
        <begin position="345"/>
        <end position="356"/>
    </location>
</feature>
<dbReference type="Gene3D" id="3.40.50.300">
    <property type="entry name" value="P-loop containing nucleotide triphosphate hydrolases"/>
    <property type="match status" value="1"/>
</dbReference>
<dbReference type="EMBL" id="OZ034821">
    <property type="protein sequence ID" value="CAL1408507.1"/>
    <property type="molecule type" value="Genomic_DNA"/>
</dbReference>
<gene>
    <name evidence="7" type="ORF">LTRI10_LOCUS48092</name>
</gene>
<keyword evidence="3" id="KW-0203">Cytokinin biosynthesis</keyword>
<evidence type="ECO:0000313" key="7">
    <source>
        <dbReference type="EMBL" id="CAL1408507.1"/>
    </source>
</evidence>
<dbReference type="InterPro" id="IPR039657">
    <property type="entry name" value="Dimethylallyltransferase"/>
</dbReference>
<protein>
    <recommendedName>
        <fullName evidence="9">Adenylate isopentenyltransferase</fullName>
    </recommendedName>
</protein>
<dbReference type="GO" id="GO:0005739">
    <property type="term" value="C:mitochondrion"/>
    <property type="evidence" value="ECO:0007669"/>
    <property type="project" value="TreeGrafter"/>
</dbReference>
<name>A0AAV2GE59_9ROSI</name>
<evidence type="ECO:0000256" key="4">
    <source>
        <dbReference type="ARBA" id="ARBA00022741"/>
    </source>
</evidence>
<comment type="similarity">
    <text evidence="1">Belongs to the IPP transferase family.</text>
</comment>